<dbReference type="InterPro" id="IPR003439">
    <property type="entry name" value="ABC_transporter-like_ATP-bd"/>
</dbReference>
<dbReference type="OrthoDB" id="1699242at2"/>
<evidence type="ECO:0000256" key="4">
    <source>
        <dbReference type="ARBA" id="ARBA00022840"/>
    </source>
</evidence>
<dbReference type="PROSITE" id="PS50893">
    <property type="entry name" value="ABC_TRANSPORTER_2"/>
    <property type="match status" value="1"/>
</dbReference>
<dbReference type="GO" id="GO:0005524">
    <property type="term" value="F:ATP binding"/>
    <property type="evidence" value="ECO:0007669"/>
    <property type="project" value="UniProtKB-KW"/>
</dbReference>
<dbReference type="InterPro" id="IPR011527">
    <property type="entry name" value="ABC1_TM_dom"/>
</dbReference>
<dbReference type="InterPro" id="IPR003593">
    <property type="entry name" value="AAA+_ATPase"/>
</dbReference>
<dbReference type="InterPro" id="IPR027417">
    <property type="entry name" value="P-loop_NTPase"/>
</dbReference>
<dbReference type="RefSeq" id="WP_130432497.1">
    <property type="nucleotide sequence ID" value="NZ_SGXF01000001.1"/>
</dbReference>
<evidence type="ECO:0000256" key="3">
    <source>
        <dbReference type="ARBA" id="ARBA00022741"/>
    </source>
</evidence>
<dbReference type="GO" id="GO:0140359">
    <property type="term" value="F:ABC-type transporter activity"/>
    <property type="evidence" value="ECO:0007669"/>
    <property type="project" value="InterPro"/>
</dbReference>
<dbReference type="EMBL" id="SGXF01000001">
    <property type="protein sequence ID" value="RZT02271.1"/>
    <property type="molecule type" value="Genomic_DNA"/>
</dbReference>
<evidence type="ECO:0000259" key="8">
    <source>
        <dbReference type="PROSITE" id="PS50893"/>
    </source>
</evidence>
<feature type="transmembrane region" description="Helical" evidence="7">
    <location>
        <begin position="174"/>
        <end position="198"/>
    </location>
</feature>
<comment type="caution">
    <text evidence="10">The sequence shown here is derived from an EMBL/GenBank/DDBJ whole genome shotgun (WGS) entry which is preliminary data.</text>
</comment>
<dbReference type="PANTHER" id="PTHR24221">
    <property type="entry name" value="ATP-BINDING CASSETTE SUB-FAMILY B"/>
    <property type="match status" value="1"/>
</dbReference>
<dbReference type="Proteomes" id="UP000292927">
    <property type="component" value="Unassembled WGS sequence"/>
</dbReference>
<evidence type="ECO:0000256" key="2">
    <source>
        <dbReference type="ARBA" id="ARBA00022692"/>
    </source>
</evidence>
<organism evidence="10 11">
    <name type="scientific">Cuneatibacter caecimuris</name>
    <dbReference type="NCBI Taxonomy" id="1796618"/>
    <lineage>
        <taxon>Bacteria</taxon>
        <taxon>Bacillati</taxon>
        <taxon>Bacillota</taxon>
        <taxon>Clostridia</taxon>
        <taxon>Lachnospirales</taxon>
        <taxon>Lachnospiraceae</taxon>
        <taxon>Cuneatibacter</taxon>
    </lineage>
</organism>
<dbReference type="GO" id="GO:0016887">
    <property type="term" value="F:ATP hydrolysis activity"/>
    <property type="evidence" value="ECO:0007669"/>
    <property type="project" value="InterPro"/>
</dbReference>
<evidence type="ECO:0000256" key="6">
    <source>
        <dbReference type="ARBA" id="ARBA00023136"/>
    </source>
</evidence>
<feature type="transmembrane region" description="Helical" evidence="7">
    <location>
        <begin position="150"/>
        <end position="168"/>
    </location>
</feature>
<dbReference type="GO" id="GO:0034040">
    <property type="term" value="F:ATPase-coupled lipid transmembrane transporter activity"/>
    <property type="evidence" value="ECO:0007669"/>
    <property type="project" value="TreeGrafter"/>
</dbReference>
<evidence type="ECO:0000256" key="5">
    <source>
        <dbReference type="ARBA" id="ARBA00022989"/>
    </source>
</evidence>
<dbReference type="InterPro" id="IPR039421">
    <property type="entry name" value="Type_1_exporter"/>
</dbReference>
<keyword evidence="6 7" id="KW-0472">Membrane</keyword>
<dbReference type="GO" id="GO:0005886">
    <property type="term" value="C:plasma membrane"/>
    <property type="evidence" value="ECO:0007669"/>
    <property type="project" value="UniProtKB-SubCell"/>
</dbReference>
<keyword evidence="4 10" id="KW-0067">ATP-binding</keyword>
<dbReference type="SUPFAM" id="SSF52540">
    <property type="entry name" value="P-loop containing nucleoside triphosphate hydrolases"/>
    <property type="match status" value="1"/>
</dbReference>
<dbReference type="InterPro" id="IPR017871">
    <property type="entry name" value="ABC_transporter-like_CS"/>
</dbReference>
<evidence type="ECO:0000313" key="10">
    <source>
        <dbReference type="EMBL" id="RZT02271.1"/>
    </source>
</evidence>
<dbReference type="PROSITE" id="PS00211">
    <property type="entry name" value="ABC_TRANSPORTER_1"/>
    <property type="match status" value="1"/>
</dbReference>
<protein>
    <submittedName>
        <fullName evidence="10">ATP-binding cassette subfamily B protein</fullName>
    </submittedName>
</protein>
<dbReference type="Gene3D" id="1.20.1560.10">
    <property type="entry name" value="ABC transporter type 1, transmembrane domain"/>
    <property type="match status" value="1"/>
</dbReference>
<accession>A0A4Q7PMT7</accession>
<evidence type="ECO:0000256" key="7">
    <source>
        <dbReference type="SAM" id="Phobius"/>
    </source>
</evidence>
<keyword evidence="11" id="KW-1185">Reference proteome</keyword>
<proteinExistence type="predicted"/>
<dbReference type="Gene3D" id="3.40.50.300">
    <property type="entry name" value="P-loop containing nucleotide triphosphate hydrolases"/>
    <property type="match status" value="1"/>
</dbReference>
<dbReference type="PANTHER" id="PTHR24221:SF654">
    <property type="entry name" value="ATP-BINDING CASSETTE SUB-FAMILY B MEMBER 6"/>
    <property type="match status" value="1"/>
</dbReference>
<evidence type="ECO:0000256" key="1">
    <source>
        <dbReference type="ARBA" id="ARBA00004651"/>
    </source>
</evidence>
<sequence length="613" mass="69285">MKKLLEIHRKGYKLLKMIHQLNHSAVPVFMLWAAAESGWPFIGILFGAGIVDALVAGEWEQSLWLAGGMLGLQLAFGVVLDWLRKESEAISMEINRQCNAHVCLKSISLDYQTFADKKSLEEFSAADYNVAKHGGFGNFLIEYSTLLRNLFSVGISMGLLVDFCLHGAKGDGLAGILLSVPGSFLAMFLLLTAMAVFYGKFAAYVNDHSLEIFQKTMSLSQEMGYFRDQLFYDEQIAKTLRMYHMKELVFQEWEKLSLKNEGFLRKRWRFEDLSKISSGAANSLVLVFSYLLVALKAFAGAVSVGGLAKYAGAVQQMNEAMKNVIESNDKIRLYTSYLAYYTNYLEKKSVLDTGSLPVEKRLDNLYEIEFHDVSFRYPGTEEWVLRHVSVKLDMKKKFAVVGQNGAGKTTFIKLLCRFYDVSEGSITLNGIDIRKYDYQEYMNLFAAVFQDFALFAFAVGENIACSQDPDQDRVWKALRCAGAEEKVKRMSKQLDTPLYFEEEGGESISGGEAQKLAIARALYKDAPFVILDEPTAALDPVSEYEIYSRFDDMVKDKTSVYISHRMSSCRFCQDILVFDQGSLVQRGSHARLIGETEGMYAALWNAQAKYYRR</sequence>
<reference evidence="10 11" key="1">
    <citation type="submission" date="2019-02" db="EMBL/GenBank/DDBJ databases">
        <title>Genomic Encyclopedia of Type Strains, Phase IV (KMG-IV): sequencing the most valuable type-strain genomes for metagenomic binning, comparative biology and taxonomic classification.</title>
        <authorList>
            <person name="Goeker M."/>
        </authorList>
    </citation>
    <scope>NUCLEOTIDE SEQUENCE [LARGE SCALE GENOMIC DNA]</scope>
    <source>
        <strain evidence="10 11">DSM 29486</strain>
    </source>
</reference>
<evidence type="ECO:0000259" key="9">
    <source>
        <dbReference type="PROSITE" id="PS50929"/>
    </source>
</evidence>
<comment type="subcellular location">
    <subcellularLocation>
        <location evidence="1">Cell membrane</location>
        <topology evidence="1">Multi-pass membrane protein</topology>
    </subcellularLocation>
</comment>
<feature type="transmembrane region" description="Helical" evidence="7">
    <location>
        <begin position="63"/>
        <end position="83"/>
    </location>
</feature>
<dbReference type="AlphaFoldDB" id="A0A4Q7PMT7"/>
<keyword evidence="5 7" id="KW-1133">Transmembrane helix</keyword>
<gene>
    <name evidence="10" type="ORF">EV209_0381</name>
</gene>
<evidence type="ECO:0000313" key="11">
    <source>
        <dbReference type="Proteomes" id="UP000292927"/>
    </source>
</evidence>
<feature type="domain" description="ABC transmembrane type-1" evidence="9">
    <location>
        <begin position="184"/>
        <end position="333"/>
    </location>
</feature>
<dbReference type="Pfam" id="PF00005">
    <property type="entry name" value="ABC_tran"/>
    <property type="match status" value="1"/>
</dbReference>
<dbReference type="InterPro" id="IPR036640">
    <property type="entry name" value="ABC1_TM_sf"/>
</dbReference>
<keyword evidence="3" id="KW-0547">Nucleotide-binding</keyword>
<feature type="transmembrane region" description="Helical" evidence="7">
    <location>
        <begin position="284"/>
        <end position="308"/>
    </location>
</feature>
<name>A0A4Q7PMT7_9FIRM</name>
<feature type="domain" description="ABC transporter" evidence="8">
    <location>
        <begin position="368"/>
        <end position="605"/>
    </location>
</feature>
<dbReference type="PROSITE" id="PS50929">
    <property type="entry name" value="ABC_TM1F"/>
    <property type="match status" value="1"/>
</dbReference>
<keyword evidence="2 7" id="KW-0812">Transmembrane</keyword>
<dbReference type="SMART" id="SM00382">
    <property type="entry name" value="AAA"/>
    <property type="match status" value="1"/>
</dbReference>
<feature type="transmembrane region" description="Helical" evidence="7">
    <location>
        <begin position="21"/>
        <end position="51"/>
    </location>
</feature>
<dbReference type="SUPFAM" id="SSF90123">
    <property type="entry name" value="ABC transporter transmembrane region"/>
    <property type="match status" value="1"/>
</dbReference>